<dbReference type="STRING" id="3218.A0A2K1ILU7"/>
<dbReference type="EnsemblPlants" id="Pp3c22_1290V3.4">
    <property type="protein sequence ID" value="Pp3c22_1290V3.4"/>
    <property type="gene ID" value="Pp3c22_1290"/>
</dbReference>
<dbReference type="EnsemblPlants" id="Pp3c22_1290V3.3">
    <property type="protein sequence ID" value="Pp3c22_1290V3.3"/>
    <property type="gene ID" value="Pp3c22_1290"/>
</dbReference>
<dbReference type="Pfam" id="PF03364">
    <property type="entry name" value="Polyketide_cyc"/>
    <property type="match status" value="1"/>
</dbReference>
<reference evidence="5 7" key="2">
    <citation type="journal article" date="2018" name="Plant J.">
        <title>The Physcomitrella patens chromosome-scale assembly reveals moss genome structure and evolution.</title>
        <authorList>
            <person name="Lang D."/>
            <person name="Ullrich K.K."/>
            <person name="Murat F."/>
            <person name="Fuchs J."/>
            <person name="Jenkins J."/>
            <person name="Haas F.B."/>
            <person name="Piednoel M."/>
            <person name="Gundlach H."/>
            <person name="Van Bel M."/>
            <person name="Meyberg R."/>
            <person name="Vives C."/>
            <person name="Morata J."/>
            <person name="Symeonidi A."/>
            <person name="Hiss M."/>
            <person name="Muchero W."/>
            <person name="Kamisugi Y."/>
            <person name="Saleh O."/>
            <person name="Blanc G."/>
            <person name="Decker E.L."/>
            <person name="van Gessel N."/>
            <person name="Grimwood J."/>
            <person name="Hayes R.D."/>
            <person name="Graham S.W."/>
            <person name="Gunter L.E."/>
            <person name="McDaniel S.F."/>
            <person name="Hoernstein S.N.W."/>
            <person name="Larsson A."/>
            <person name="Li F.W."/>
            <person name="Perroud P.F."/>
            <person name="Phillips J."/>
            <person name="Ranjan P."/>
            <person name="Rokshar D.S."/>
            <person name="Rothfels C.J."/>
            <person name="Schneider L."/>
            <person name="Shu S."/>
            <person name="Stevenson D.W."/>
            <person name="Thummler F."/>
            <person name="Tillich M."/>
            <person name="Villarreal Aguilar J.C."/>
            <person name="Widiez T."/>
            <person name="Wong G.K."/>
            <person name="Wymore A."/>
            <person name="Zhang Y."/>
            <person name="Zimmer A.D."/>
            <person name="Quatrano R.S."/>
            <person name="Mayer K.F.X."/>
            <person name="Goodstein D."/>
            <person name="Casacuberta J.M."/>
            <person name="Vandepoele K."/>
            <person name="Reski R."/>
            <person name="Cuming A.C."/>
            <person name="Tuskan G.A."/>
            <person name="Maumus F."/>
            <person name="Salse J."/>
            <person name="Schmutz J."/>
            <person name="Rensing S.A."/>
        </authorList>
    </citation>
    <scope>NUCLEOTIDE SEQUENCE [LARGE SCALE GENOMIC DNA]</scope>
    <source>
        <strain evidence="6 7">cv. Gransden 2004</strain>
    </source>
</reference>
<dbReference type="EnsemblPlants" id="Pp3c22_1290V3.1">
    <property type="protein sequence ID" value="Pp3c22_1290V3.1"/>
    <property type="gene ID" value="Pp3c22_1290"/>
</dbReference>
<evidence type="ECO:0000256" key="3">
    <source>
        <dbReference type="ARBA" id="ARBA00024947"/>
    </source>
</evidence>
<organism evidence="5">
    <name type="scientific">Physcomitrium patens</name>
    <name type="common">Spreading-leaved earth moss</name>
    <name type="synonym">Physcomitrella patens</name>
    <dbReference type="NCBI Taxonomy" id="3218"/>
    <lineage>
        <taxon>Eukaryota</taxon>
        <taxon>Viridiplantae</taxon>
        <taxon>Streptophyta</taxon>
        <taxon>Embryophyta</taxon>
        <taxon>Bryophyta</taxon>
        <taxon>Bryophytina</taxon>
        <taxon>Bryopsida</taxon>
        <taxon>Funariidae</taxon>
        <taxon>Funariales</taxon>
        <taxon>Funariaceae</taxon>
        <taxon>Physcomitrium</taxon>
    </lineage>
</organism>
<dbReference type="AlphaFoldDB" id="A0A2K1ILU7"/>
<dbReference type="Gramene" id="Pp3c22_1290V3.3">
    <property type="protein sequence ID" value="Pp3c22_1290V3.3"/>
    <property type="gene ID" value="Pp3c22_1290"/>
</dbReference>
<evidence type="ECO:0000256" key="2">
    <source>
        <dbReference type="ARBA" id="ARBA00011814"/>
    </source>
</evidence>
<evidence type="ECO:0000313" key="7">
    <source>
        <dbReference type="Proteomes" id="UP000006727"/>
    </source>
</evidence>
<comment type="similarity">
    <text evidence="1">Belongs to the COQ10 family.</text>
</comment>
<dbReference type="GO" id="GO:0045333">
    <property type="term" value="P:cellular respiration"/>
    <property type="evidence" value="ECO:0007669"/>
    <property type="project" value="InterPro"/>
</dbReference>
<dbReference type="Gene3D" id="3.30.530.20">
    <property type="match status" value="1"/>
</dbReference>
<evidence type="ECO:0000313" key="6">
    <source>
        <dbReference type="EnsemblPlants" id="Pp3c22_1290V3.1"/>
    </source>
</evidence>
<dbReference type="FunCoup" id="A0A2K1ILU7">
    <property type="interactions" value="1322"/>
</dbReference>
<dbReference type="Gramene" id="Pp3c22_1290V3.2">
    <property type="protein sequence ID" value="Pp3c22_1290V3.2"/>
    <property type="gene ID" value="Pp3c22_1290"/>
</dbReference>
<evidence type="ECO:0000256" key="1">
    <source>
        <dbReference type="ARBA" id="ARBA00006885"/>
    </source>
</evidence>
<dbReference type="InterPro" id="IPR005031">
    <property type="entry name" value="COQ10_START"/>
</dbReference>
<keyword evidence="7" id="KW-1185">Reference proteome</keyword>
<evidence type="ECO:0000259" key="4">
    <source>
        <dbReference type="Pfam" id="PF03364"/>
    </source>
</evidence>
<dbReference type="SUPFAM" id="SSF55961">
    <property type="entry name" value="Bet v1-like"/>
    <property type="match status" value="1"/>
</dbReference>
<dbReference type="InterPro" id="IPR044996">
    <property type="entry name" value="COQ10-like"/>
</dbReference>
<reference evidence="6" key="3">
    <citation type="submission" date="2020-12" db="UniProtKB">
        <authorList>
            <consortium name="EnsemblPlants"/>
        </authorList>
    </citation>
    <scope>IDENTIFICATION</scope>
</reference>
<reference evidence="5 7" key="1">
    <citation type="journal article" date="2008" name="Science">
        <title>The Physcomitrella genome reveals evolutionary insights into the conquest of land by plants.</title>
        <authorList>
            <person name="Rensing S."/>
            <person name="Lang D."/>
            <person name="Zimmer A."/>
            <person name="Terry A."/>
            <person name="Salamov A."/>
            <person name="Shapiro H."/>
            <person name="Nishiyama T."/>
            <person name="Perroud P.-F."/>
            <person name="Lindquist E."/>
            <person name="Kamisugi Y."/>
            <person name="Tanahashi T."/>
            <person name="Sakakibara K."/>
            <person name="Fujita T."/>
            <person name="Oishi K."/>
            <person name="Shin-I T."/>
            <person name="Kuroki Y."/>
            <person name="Toyoda A."/>
            <person name="Suzuki Y."/>
            <person name="Hashimoto A."/>
            <person name="Yamaguchi K."/>
            <person name="Sugano A."/>
            <person name="Kohara Y."/>
            <person name="Fujiyama A."/>
            <person name="Anterola A."/>
            <person name="Aoki S."/>
            <person name="Ashton N."/>
            <person name="Barbazuk W.B."/>
            <person name="Barker E."/>
            <person name="Bennetzen J."/>
            <person name="Bezanilla M."/>
            <person name="Blankenship R."/>
            <person name="Cho S.H."/>
            <person name="Dutcher S."/>
            <person name="Estelle M."/>
            <person name="Fawcett J.A."/>
            <person name="Gundlach H."/>
            <person name="Hanada K."/>
            <person name="Heyl A."/>
            <person name="Hicks K.A."/>
            <person name="Hugh J."/>
            <person name="Lohr M."/>
            <person name="Mayer K."/>
            <person name="Melkozernov A."/>
            <person name="Murata T."/>
            <person name="Nelson D."/>
            <person name="Pils B."/>
            <person name="Prigge M."/>
            <person name="Reiss B."/>
            <person name="Renner T."/>
            <person name="Rombauts S."/>
            <person name="Rushton P."/>
            <person name="Sanderfoot A."/>
            <person name="Schween G."/>
            <person name="Shiu S.-H."/>
            <person name="Stueber K."/>
            <person name="Theodoulou F.L."/>
            <person name="Tu H."/>
            <person name="Van de Peer Y."/>
            <person name="Verrier P.J."/>
            <person name="Waters E."/>
            <person name="Wood A."/>
            <person name="Yang L."/>
            <person name="Cove D."/>
            <person name="Cuming A."/>
            <person name="Hasebe M."/>
            <person name="Lucas S."/>
            <person name="Mishler D.B."/>
            <person name="Reski R."/>
            <person name="Grigoriev I."/>
            <person name="Quatrano R.S."/>
            <person name="Boore J.L."/>
        </authorList>
    </citation>
    <scope>NUCLEOTIDE SEQUENCE [LARGE SCALE GENOMIC DNA]</scope>
    <source>
        <strain evidence="6 7">cv. Gransden 2004</strain>
    </source>
</reference>
<comment type="subunit">
    <text evidence="2">Interacts with coenzyme Q.</text>
</comment>
<gene>
    <name evidence="5" type="ORF">PHYPA_026559</name>
</gene>
<sequence>MAAPPGRGGALVRSVGRLLERSLRGSDSPRGLRLSGMQLRVTRPDQRLRQVVPMLPRALPGGVPWGCRAPPERGFLSAGDGDEESGLAKHFEEDRVIGHTPQQVFDVVAGVDTYADFVPWCLKSKVLCRKDNKMDAELEIGFKVFVENYISHVELKPPDLIKTTVSQSTLFDFLNNEWHFKPGPTPDSCHLFFVVDFQFKSALYRKVANIFFSEVQARLVDSFEERCKIVYGPSVEIVTRKKNKK</sequence>
<dbReference type="Proteomes" id="UP000006727">
    <property type="component" value="Chromosome 22"/>
</dbReference>
<evidence type="ECO:0000313" key="5">
    <source>
        <dbReference type="EMBL" id="PNR30243.1"/>
    </source>
</evidence>
<dbReference type="EnsemblPlants" id="Pp3c22_1290V3.2">
    <property type="protein sequence ID" value="Pp3c22_1290V3.2"/>
    <property type="gene ID" value="Pp3c22_1290"/>
</dbReference>
<dbReference type="CDD" id="cd07813">
    <property type="entry name" value="COQ10p_like"/>
    <property type="match status" value="1"/>
</dbReference>
<dbReference type="PANTHER" id="PTHR12901:SF10">
    <property type="entry name" value="COENZYME Q-BINDING PROTEIN COQ10, MITOCHONDRIAL"/>
    <property type="match status" value="1"/>
</dbReference>
<dbReference type="Gramene" id="Pp3c22_1290V3.1">
    <property type="protein sequence ID" value="Pp3c22_1290V3.1"/>
    <property type="gene ID" value="Pp3c22_1290"/>
</dbReference>
<proteinExistence type="inferred from homology"/>
<dbReference type="Gramene" id="Pp3c22_1290V3.4">
    <property type="protein sequence ID" value="Pp3c22_1290V3.4"/>
    <property type="gene ID" value="Pp3c22_1290"/>
</dbReference>
<dbReference type="GO" id="GO:0005739">
    <property type="term" value="C:mitochondrion"/>
    <property type="evidence" value="ECO:0000318"/>
    <property type="project" value="GO_Central"/>
</dbReference>
<dbReference type="GO" id="GO:0048039">
    <property type="term" value="F:ubiquinone binding"/>
    <property type="evidence" value="ECO:0007669"/>
    <property type="project" value="InterPro"/>
</dbReference>
<protein>
    <recommendedName>
        <fullName evidence="4">Coenzyme Q-binding protein COQ10 START domain-containing protein</fullName>
    </recommendedName>
</protein>
<feature type="domain" description="Coenzyme Q-binding protein COQ10 START" evidence="4">
    <location>
        <begin position="97"/>
        <end position="224"/>
    </location>
</feature>
<dbReference type="EMBL" id="ABEU02000022">
    <property type="protein sequence ID" value="PNR30243.1"/>
    <property type="molecule type" value="Genomic_DNA"/>
</dbReference>
<dbReference type="PANTHER" id="PTHR12901">
    <property type="entry name" value="SPERM PROTEIN HOMOLOG"/>
    <property type="match status" value="1"/>
</dbReference>
<dbReference type="InterPro" id="IPR023393">
    <property type="entry name" value="START-like_dom_sf"/>
</dbReference>
<name>A0A2K1ILU7_PHYPA</name>
<comment type="function">
    <text evidence="3">Required for the function of coenzyme Q in the respiratory chain. May serve as a chaperone or may be involved in the transport of Q6 from its site of synthesis to the catalytic sites of the respiratory complexes.</text>
</comment>
<dbReference type="InParanoid" id="A0A2K1ILU7"/>
<dbReference type="PaxDb" id="3218-PP1S162_142V6.1"/>
<accession>A0A2K1ILU7</accession>